<keyword evidence="4" id="KW-1185">Reference proteome</keyword>
<dbReference type="GO" id="GO:0016616">
    <property type="term" value="F:oxidoreductase activity, acting on the CH-OH group of donors, NAD or NADP as acceptor"/>
    <property type="evidence" value="ECO:0007669"/>
    <property type="project" value="TreeGrafter"/>
</dbReference>
<proteinExistence type="inferred from homology"/>
<comment type="similarity">
    <text evidence="1">Belongs to the short-chain dehydrogenases/reductases (SDR) family.</text>
</comment>
<dbReference type="PANTHER" id="PTHR42760:SF121">
    <property type="entry name" value="3-OXOACYL-(ACYL-CARRIER-PROTEIN) REDUCTASE"/>
    <property type="match status" value="1"/>
</dbReference>
<dbReference type="PRINTS" id="PR00080">
    <property type="entry name" value="SDRFAMILY"/>
</dbReference>
<dbReference type="Pfam" id="PF13561">
    <property type="entry name" value="adh_short_C2"/>
    <property type="match status" value="1"/>
</dbReference>
<dbReference type="GO" id="GO:0048038">
    <property type="term" value="F:quinone binding"/>
    <property type="evidence" value="ECO:0007669"/>
    <property type="project" value="TreeGrafter"/>
</dbReference>
<dbReference type="EMBL" id="MU151194">
    <property type="protein sequence ID" value="KAF9447563.1"/>
    <property type="molecule type" value="Genomic_DNA"/>
</dbReference>
<dbReference type="PROSITE" id="PS00061">
    <property type="entry name" value="ADH_SHORT"/>
    <property type="match status" value="1"/>
</dbReference>
<dbReference type="GO" id="GO:0006633">
    <property type="term" value="P:fatty acid biosynthetic process"/>
    <property type="evidence" value="ECO:0007669"/>
    <property type="project" value="TreeGrafter"/>
</dbReference>
<organism evidence="3 4">
    <name type="scientific">Macrolepiota fuliginosa MF-IS2</name>
    <dbReference type="NCBI Taxonomy" id="1400762"/>
    <lineage>
        <taxon>Eukaryota</taxon>
        <taxon>Fungi</taxon>
        <taxon>Dikarya</taxon>
        <taxon>Basidiomycota</taxon>
        <taxon>Agaricomycotina</taxon>
        <taxon>Agaricomycetes</taxon>
        <taxon>Agaricomycetidae</taxon>
        <taxon>Agaricales</taxon>
        <taxon>Agaricineae</taxon>
        <taxon>Agaricaceae</taxon>
        <taxon>Macrolepiota</taxon>
    </lineage>
</organism>
<accession>A0A9P6C3S0</accession>
<name>A0A9P6C3S0_9AGAR</name>
<dbReference type="FunFam" id="3.40.50.720:FF:000084">
    <property type="entry name" value="Short-chain dehydrogenase reductase"/>
    <property type="match status" value="1"/>
</dbReference>
<dbReference type="SUPFAM" id="SSF51735">
    <property type="entry name" value="NAD(P)-binding Rossmann-fold domains"/>
    <property type="match status" value="1"/>
</dbReference>
<dbReference type="InterPro" id="IPR036291">
    <property type="entry name" value="NAD(P)-bd_dom_sf"/>
</dbReference>
<gene>
    <name evidence="3" type="ORF">P691DRAFT_820817</name>
</gene>
<dbReference type="InterPro" id="IPR002347">
    <property type="entry name" value="SDR_fam"/>
</dbReference>
<evidence type="ECO:0000256" key="2">
    <source>
        <dbReference type="ARBA" id="ARBA00022857"/>
    </source>
</evidence>
<protein>
    <submittedName>
        <fullName evidence="3">NAD(P)-binding protein</fullName>
    </submittedName>
</protein>
<evidence type="ECO:0000313" key="3">
    <source>
        <dbReference type="EMBL" id="KAF9447563.1"/>
    </source>
</evidence>
<dbReference type="AlphaFoldDB" id="A0A9P6C3S0"/>
<keyword evidence="2" id="KW-0521">NADP</keyword>
<dbReference type="OrthoDB" id="498125at2759"/>
<dbReference type="InterPro" id="IPR020904">
    <property type="entry name" value="Sc_DH/Rdtase_CS"/>
</dbReference>
<sequence>MSNGTRVAIVTGSSRGIGASIAHQLAKDGYDLALNDLPSQRHDLEKVLKDITHLGRRGYIVTADVSSDQEVNAMVDDVVKHFGRLDVMVANAGILSPSSLVETSVAQWDNVMSVNARGVFLCYKYAARAMIAGGRGGRIIGAASLAAKQAVVYAPAYSASKFAVRGLTQSAAQELGKYSITVNAYAPVPIPENPDEDTRAHLEARKIAEIAKTPVGRLGQPGEVAHLVSYLASENSAFVIGQTISINGGQFFD</sequence>
<evidence type="ECO:0000256" key="1">
    <source>
        <dbReference type="ARBA" id="ARBA00006484"/>
    </source>
</evidence>
<dbReference type="PRINTS" id="PR00081">
    <property type="entry name" value="GDHRDH"/>
</dbReference>
<reference evidence="3" key="1">
    <citation type="submission" date="2020-11" db="EMBL/GenBank/DDBJ databases">
        <authorList>
            <consortium name="DOE Joint Genome Institute"/>
            <person name="Ahrendt S."/>
            <person name="Riley R."/>
            <person name="Andreopoulos W."/>
            <person name="Labutti K."/>
            <person name="Pangilinan J."/>
            <person name="Ruiz-Duenas F.J."/>
            <person name="Barrasa J.M."/>
            <person name="Sanchez-Garcia M."/>
            <person name="Camarero S."/>
            <person name="Miyauchi S."/>
            <person name="Serrano A."/>
            <person name="Linde D."/>
            <person name="Babiker R."/>
            <person name="Drula E."/>
            <person name="Ayuso-Fernandez I."/>
            <person name="Pacheco R."/>
            <person name="Padilla G."/>
            <person name="Ferreira P."/>
            <person name="Barriuso J."/>
            <person name="Kellner H."/>
            <person name="Castanera R."/>
            <person name="Alfaro M."/>
            <person name="Ramirez L."/>
            <person name="Pisabarro A.G."/>
            <person name="Kuo A."/>
            <person name="Tritt A."/>
            <person name="Lipzen A."/>
            <person name="He G."/>
            <person name="Yan M."/>
            <person name="Ng V."/>
            <person name="Cullen D."/>
            <person name="Martin F."/>
            <person name="Rosso M.-N."/>
            <person name="Henrissat B."/>
            <person name="Hibbett D."/>
            <person name="Martinez A.T."/>
            <person name="Grigoriev I.V."/>
        </authorList>
    </citation>
    <scope>NUCLEOTIDE SEQUENCE</scope>
    <source>
        <strain evidence="3">MF-IS2</strain>
    </source>
</reference>
<dbReference type="PANTHER" id="PTHR42760">
    <property type="entry name" value="SHORT-CHAIN DEHYDROGENASES/REDUCTASES FAMILY MEMBER"/>
    <property type="match status" value="1"/>
</dbReference>
<dbReference type="Gene3D" id="3.40.50.720">
    <property type="entry name" value="NAD(P)-binding Rossmann-like Domain"/>
    <property type="match status" value="1"/>
</dbReference>
<dbReference type="Proteomes" id="UP000807342">
    <property type="component" value="Unassembled WGS sequence"/>
</dbReference>
<evidence type="ECO:0000313" key="4">
    <source>
        <dbReference type="Proteomes" id="UP000807342"/>
    </source>
</evidence>
<comment type="caution">
    <text evidence="3">The sequence shown here is derived from an EMBL/GenBank/DDBJ whole genome shotgun (WGS) entry which is preliminary data.</text>
</comment>